<dbReference type="Pfam" id="PF17172">
    <property type="entry name" value="GST_N_4"/>
    <property type="match status" value="1"/>
</dbReference>
<dbReference type="STRING" id="927083.DB32_001586"/>
<evidence type="ECO:0000313" key="3">
    <source>
        <dbReference type="EMBL" id="AKF04437.1"/>
    </source>
</evidence>
<evidence type="ECO:0000259" key="2">
    <source>
        <dbReference type="PROSITE" id="PS50404"/>
    </source>
</evidence>
<dbReference type="Gene3D" id="1.20.1050.10">
    <property type="match status" value="1"/>
</dbReference>
<evidence type="ECO:0000313" key="4">
    <source>
        <dbReference type="Proteomes" id="UP000034883"/>
    </source>
</evidence>
<dbReference type="PANTHER" id="PTHR12289">
    <property type="entry name" value="METAXIN RELATED"/>
    <property type="match status" value="1"/>
</dbReference>
<protein>
    <recommendedName>
        <fullName evidence="2">GST N-terminal domain-containing protein</fullName>
    </recommendedName>
</protein>
<dbReference type="SUPFAM" id="SSF47616">
    <property type="entry name" value="GST C-terminal domain-like"/>
    <property type="match status" value="1"/>
</dbReference>
<keyword evidence="4" id="KW-1185">Reference proteome</keyword>
<feature type="compositionally biased region" description="Basic and acidic residues" evidence="1">
    <location>
        <begin position="247"/>
        <end position="263"/>
    </location>
</feature>
<dbReference type="SFLD" id="SFLDG01200">
    <property type="entry name" value="SUF1.1"/>
    <property type="match status" value="1"/>
</dbReference>
<gene>
    <name evidence="3" type="ORF">DB32_001586</name>
</gene>
<dbReference type="CDD" id="cd03080">
    <property type="entry name" value="GST_N_Metaxin_like"/>
    <property type="match status" value="1"/>
</dbReference>
<evidence type="ECO:0000256" key="1">
    <source>
        <dbReference type="SAM" id="MobiDB-lite"/>
    </source>
</evidence>
<dbReference type="InterPro" id="IPR036249">
    <property type="entry name" value="Thioredoxin-like_sf"/>
</dbReference>
<dbReference type="OrthoDB" id="7664269at2"/>
<organism evidence="3 4">
    <name type="scientific">Sandaracinus amylolyticus</name>
    <dbReference type="NCBI Taxonomy" id="927083"/>
    <lineage>
        <taxon>Bacteria</taxon>
        <taxon>Pseudomonadati</taxon>
        <taxon>Myxococcota</taxon>
        <taxon>Polyangia</taxon>
        <taxon>Polyangiales</taxon>
        <taxon>Sandaracinaceae</taxon>
        <taxon>Sandaracinus</taxon>
    </lineage>
</organism>
<dbReference type="InterPro" id="IPR040079">
    <property type="entry name" value="Glutathione_S-Trfase"/>
</dbReference>
<dbReference type="GO" id="GO:0005737">
    <property type="term" value="C:cytoplasm"/>
    <property type="evidence" value="ECO:0007669"/>
    <property type="project" value="TreeGrafter"/>
</dbReference>
<dbReference type="Proteomes" id="UP000034883">
    <property type="component" value="Chromosome"/>
</dbReference>
<dbReference type="InterPro" id="IPR050931">
    <property type="entry name" value="Mito_Protein_Transport_Metaxin"/>
</dbReference>
<feature type="region of interest" description="Disordered" evidence="1">
    <location>
        <begin position="239"/>
        <end position="263"/>
    </location>
</feature>
<dbReference type="InterPro" id="IPR026928">
    <property type="entry name" value="FAX/IsoI-like"/>
</dbReference>
<reference evidence="3 4" key="1">
    <citation type="submission" date="2015-03" db="EMBL/GenBank/DDBJ databases">
        <title>Genome assembly of Sandaracinus amylolyticus DSM 53668.</title>
        <authorList>
            <person name="Sharma G."/>
            <person name="Subramanian S."/>
        </authorList>
    </citation>
    <scope>NUCLEOTIDE SEQUENCE [LARGE SCALE GENOMIC DNA]</scope>
    <source>
        <strain evidence="3 4">DSM 53668</strain>
    </source>
</reference>
<dbReference type="PANTHER" id="PTHR12289:SF41">
    <property type="entry name" value="FAILED AXON CONNECTIONS-RELATED"/>
    <property type="match status" value="1"/>
</dbReference>
<name>A0A0F6W0K9_9BACT</name>
<dbReference type="InterPro" id="IPR012336">
    <property type="entry name" value="Thioredoxin-like_fold"/>
</dbReference>
<dbReference type="RefSeq" id="WP_053231781.1">
    <property type="nucleotide sequence ID" value="NZ_CP011125.1"/>
</dbReference>
<dbReference type="SFLD" id="SFLDS00019">
    <property type="entry name" value="Glutathione_Transferase_(cytos"/>
    <property type="match status" value="1"/>
</dbReference>
<dbReference type="InterPro" id="IPR036282">
    <property type="entry name" value="Glutathione-S-Trfase_C_sf"/>
</dbReference>
<proteinExistence type="predicted"/>
<dbReference type="KEGG" id="samy:DB32_001586"/>
<accession>A0A0F6W0K9</accession>
<dbReference type="SFLD" id="SFLDG01180">
    <property type="entry name" value="SUF1"/>
    <property type="match status" value="1"/>
</dbReference>
<feature type="domain" description="GST N-terminal" evidence="2">
    <location>
        <begin position="1"/>
        <end position="82"/>
    </location>
</feature>
<dbReference type="InterPro" id="IPR033468">
    <property type="entry name" value="Metaxin_GST"/>
</dbReference>
<sequence length="263" mass="29486">MTNAPIKLFVFPRMFAVPNLSPFCCKLETWLRIAGIPYEVVETRDPRSAPKGKLPFIEDDGVRIADSTLVIEHLVRTRGRDPDATLDAAQRATALLVQRTLEEHYAFILAYTHLFHEDGARHTRARFQAVPAIVRPFVESAVRRGLTNMLWQQGILRHSHDDIVESAIRDWRAVLAFMSEGPFFFGEAATSVDAVVFGTLASSVLTPIESPIRAFLVSQPKCVAYAERMRAKYFPELAADASSTPRESGERSSFRAEARAERP</sequence>
<dbReference type="SUPFAM" id="SSF52833">
    <property type="entry name" value="Thioredoxin-like"/>
    <property type="match status" value="1"/>
</dbReference>
<dbReference type="PROSITE" id="PS50404">
    <property type="entry name" value="GST_NTER"/>
    <property type="match status" value="1"/>
</dbReference>
<dbReference type="InterPro" id="IPR004045">
    <property type="entry name" value="Glutathione_S-Trfase_N"/>
</dbReference>
<dbReference type="CDD" id="cd03193">
    <property type="entry name" value="GST_C_Metaxin"/>
    <property type="match status" value="1"/>
</dbReference>
<dbReference type="AlphaFoldDB" id="A0A0F6W0K9"/>
<dbReference type="Gene3D" id="3.40.30.10">
    <property type="entry name" value="Glutaredoxin"/>
    <property type="match status" value="1"/>
</dbReference>
<dbReference type="EMBL" id="CP011125">
    <property type="protein sequence ID" value="AKF04437.1"/>
    <property type="molecule type" value="Genomic_DNA"/>
</dbReference>
<dbReference type="Pfam" id="PF17171">
    <property type="entry name" value="GST_C_6"/>
    <property type="match status" value="1"/>
</dbReference>